<dbReference type="RefSeq" id="WP_097441571.1">
    <property type="nucleotide sequence ID" value="NZ_NBWU01000001.1"/>
</dbReference>
<feature type="signal peptide" evidence="1">
    <location>
        <begin position="1"/>
        <end position="19"/>
    </location>
</feature>
<reference evidence="2 3" key="1">
    <citation type="submission" date="2017-04" db="EMBL/GenBank/DDBJ databases">
        <title>A new member of the family Flavobacteriaceae isolated from ascidians.</title>
        <authorList>
            <person name="Chen L."/>
        </authorList>
    </citation>
    <scope>NUCLEOTIDE SEQUENCE [LARGE SCALE GENOMIC DNA]</scope>
    <source>
        <strain evidence="2 3">HQA918</strain>
    </source>
</reference>
<dbReference type="GO" id="GO:0005975">
    <property type="term" value="P:carbohydrate metabolic process"/>
    <property type="evidence" value="ECO:0007669"/>
    <property type="project" value="UniProtKB-ARBA"/>
</dbReference>
<evidence type="ECO:0000313" key="3">
    <source>
        <dbReference type="Proteomes" id="UP000219559"/>
    </source>
</evidence>
<protein>
    <recommendedName>
        <fullName evidence="4">Cadherin domain-containing protein</fullName>
    </recommendedName>
</protein>
<dbReference type="Pfam" id="PF13385">
    <property type="entry name" value="Laminin_G_3"/>
    <property type="match status" value="1"/>
</dbReference>
<dbReference type="GO" id="GO:0004553">
    <property type="term" value="F:hydrolase activity, hydrolyzing O-glycosyl compounds"/>
    <property type="evidence" value="ECO:0007669"/>
    <property type="project" value="UniProtKB-ARBA"/>
</dbReference>
<organism evidence="2 3">
    <name type="scientific">Sediminicola luteus</name>
    <dbReference type="NCBI Taxonomy" id="319238"/>
    <lineage>
        <taxon>Bacteria</taxon>
        <taxon>Pseudomonadati</taxon>
        <taxon>Bacteroidota</taxon>
        <taxon>Flavobacteriia</taxon>
        <taxon>Flavobacteriales</taxon>
        <taxon>Flavobacteriaceae</taxon>
        <taxon>Sediminicola</taxon>
    </lineage>
</organism>
<keyword evidence="1" id="KW-0732">Signal</keyword>
<feature type="chain" id="PRO_5012539797" description="Cadherin domain-containing protein" evidence="1">
    <location>
        <begin position="20"/>
        <end position="356"/>
    </location>
</feature>
<sequence length="356" mass="38641">MKKISTAIILALLSFSCGKDDAPSTTKVTTADVKVTIDENPKTGQDISTVMGSTDQGSLNFKLTQENPSGALALDASSGKITVKNADLFDFESQPQITATVVVSSGATSKNAGVTITLNDVKIPQNGLVAHYPLDGDATDMSANANTGTAMELALAEDRNGIADKAFDFSKPGAFIDLDDQDFFHGVDKNFAISFWMKPATSLENSTILSKLSQSTSCGEDEQEFIMRVRNGKLSIIFYGNSASAYRGFITDTDLQLDQWYHVVVNYKADPGTNEWSDRFEVVINQTEQTLTLATSVNAFPFDIEDTDSHLAIGNRLDSSGAVCVDVPFQGTLDEMAIYDRNLTHTEITTLWEDKF</sequence>
<dbReference type="GO" id="GO:0016020">
    <property type="term" value="C:membrane"/>
    <property type="evidence" value="ECO:0007669"/>
    <property type="project" value="InterPro"/>
</dbReference>
<dbReference type="Gene3D" id="2.60.120.200">
    <property type="match status" value="1"/>
</dbReference>
<dbReference type="SUPFAM" id="SSF49899">
    <property type="entry name" value="Concanavalin A-like lectins/glucanases"/>
    <property type="match status" value="1"/>
</dbReference>
<dbReference type="OrthoDB" id="1081439at2"/>
<dbReference type="InterPro" id="IPR015919">
    <property type="entry name" value="Cadherin-like_sf"/>
</dbReference>
<evidence type="ECO:0008006" key="4">
    <source>
        <dbReference type="Google" id="ProtNLM"/>
    </source>
</evidence>
<evidence type="ECO:0000256" key="1">
    <source>
        <dbReference type="SAM" id="SignalP"/>
    </source>
</evidence>
<dbReference type="SUPFAM" id="SSF49313">
    <property type="entry name" value="Cadherin-like"/>
    <property type="match status" value="1"/>
</dbReference>
<dbReference type="EMBL" id="NBWU01000001">
    <property type="protein sequence ID" value="PCE66047.1"/>
    <property type="molecule type" value="Genomic_DNA"/>
</dbReference>
<comment type="caution">
    <text evidence="2">The sequence shown here is derived from an EMBL/GenBank/DDBJ whole genome shotgun (WGS) entry which is preliminary data.</text>
</comment>
<dbReference type="Proteomes" id="UP000219559">
    <property type="component" value="Unassembled WGS sequence"/>
</dbReference>
<keyword evidence="3" id="KW-1185">Reference proteome</keyword>
<dbReference type="PROSITE" id="PS51257">
    <property type="entry name" value="PROKAR_LIPOPROTEIN"/>
    <property type="match status" value="1"/>
</dbReference>
<evidence type="ECO:0000313" key="2">
    <source>
        <dbReference type="EMBL" id="PCE66047.1"/>
    </source>
</evidence>
<accession>A0A2A4GBR8</accession>
<proteinExistence type="predicted"/>
<dbReference type="AlphaFoldDB" id="A0A2A4GBR8"/>
<dbReference type="Gene3D" id="2.60.40.60">
    <property type="entry name" value="Cadherins"/>
    <property type="match status" value="1"/>
</dbReference>
<dbReference type="GO" id="GO:0005509">
    <property type="term" value="F:calcium ion binding"/>
    <property type="evidence" value="ECO:0007669"/>
    <property type="project" value="InterPro"/>
</dbReference>
<dbReference type="InterPro" id="IPR013320">
    <property type="entry name" value="ConA-like_dom_sf"/>
</dbReference>
<name>A0A2A4GBR8_9FLAO</name>
<gene>
    <name evidence="2" type="ORF">B7P33_01735</name>
</gene>